<dbReference type="InterPro" id="IPR034660">
    <property type="entry name" value="DinB/YfiT-like"/>
</dbReference>
<comment type="similarity">
    <text evidence="1">Belongs to the DinB family.</text>
</comment>
<proteinExistence type="inferred from homology"/>
<dbReference type="SUPFAM" id="SSF109854">
    <property type="entry name" value="DinB/YfiT-like putative metalloenzymes"/>
    <property type="match status" value="1"/>
</dbReference>
<feature type="binding site" evidence="3">
    <location>
        <position position="38"/>
    </location>
    <ligand>
        <name>a divalent metal cation</name>
        <dbReference type="ChEBI" id="CHEBI:60240"/>
    </ligand>
</feature>
<dbReference type="InterPro" id="IPR007837">
    <property type="entry name" value="DinB"/>
</dbReference>
<organism evidence="4 5">
    <name type="scientific">Mucilaginibacter psychrotolerans</name>
    <dbReference type="NCBI Taxonomy" id="1524096"/>
    <lineage>
        <taxon>Bacteria</taxon>
        <taxon>Pseudomonadati</taxon>
        <taxon>Bacteroidota</taxon>
        <taxon>Sphingobacteriia</taxon>
        <taxon>Sphingobacteriales</taxon>
        <taxon>Sphingobacteriaceae</taxon>
        <taxon>Mucilaginibacter</taxon>
    </lineage>
</organism>
<comment type="caution">
    <text evidence="4">The sequence shown here is derived from an EMBL/GenBank/DDBJ whole genome shotgun (WGS) entry which is preliminary data.</text>
</comment>
<dbReference type="Gene3D" id="1.20.120.450">
    <property type="entry name" value="dinb family like domain"/>
    <property type="match status" value="1"/>
</dbReference>
<keyword evidence="2 3" id="KW-0479">Metal-binding</keyword>
<dbReference type="RefSeq" id="WP_133234527.1">
    <property type="nucleotide sequence ID" value="NZ_SOZE01000028.1"/>
</dbReference>
<dbReference type="EMBL" id="SOZE01000028">
    <property type="protein sequence ID" value="TFF34688.1"/>
    <property type="molecule type" value="Genomic_DNA"/>
</dbReference>
<dbReference type="Proteomes" id="UP000297540">
    <property type="component" value="Unassembled WGS sequence"/>
</dbReference>
<dbReference type="PANTHER" id="PTHR37302">
    <property type="entry name" value="SLR1116 PROTEIN"/>
    <property type="match status" value="1"/>
</dbReference>
<dbReference type="PANTHER" id="PTHR37302:SF1">
    <property type="entry name" value="PROTEIN DINB"/>
    <property type="match status" value="1"/>
</dbReference>
<accession>A0A4Y8S6W6</accession>
<dbReference type="GO" id="GO:0046872">
    <property type="term" value="F:metal ion binding"/>
    <property type="evidence" value="ECO:0007669"/>
    <property type="project" value="UniProtKB-KW"/>
</dbReference>
<sequence>MKSYFIRLFNYDAHASKQVTALMLKRPQVTQPTALMAHMLVAQQTWLKRCKHLPAPGGPLWPDWTAESFNALIDANHAEWTAYLETLQLSDFDTIITYTNTKGEAFRNTLSDILAHVVNHGTHHRAQIGQYLKQAGAELPISDYIFYIRTLEDNL</sequence>
<evidence type="ECO:0008006" key="6">
    <source>
        <dbReference type="Google" id="ProtNLM"/>
    </source>
</evidence>
<keyword evidence="5" id="KW-1185">Reference proteome</keyword>
<evidence type="ECO:0000256" key="1">
    <source>
        <dbReference type="ARBA" id="ARBA00008635"/>
    </source>
</evidence>
<gene>
    <name evidence="4" type="ORF">E2R66_21540</name>
</gene>
<feature type="binding site" evidence="3">
    <location>
        <position position="120"/>
    </location>
    <ligand>
        <name>a divalent metal cation</name>
        <dbReference type="ChEBI" id="CHEBI:60240"/>
    </ligand>
</feature>
<feature type="binding site" evidence="3">
    <location>
        <position position="124"/>
    </location>
    <ligand>
        <name>a divalent metal cation</name>
        <dbReference type="ChEBI" id="CHEBI:60240"/>
    </ligand>
</feature>
<dbReference type="OrthoDB" id="9811413at2"/>
<dbReference type="Pfam" id="PF05163">
    <property type="entry name" value="DinB"/>
    <property type="match status" value="1"/>
</dbReference>
<protein>
    <recommendedName>
        <fullName evidence="6">Damage-inducible protein DinB</fullName>
    </recommendedName>
</protein>
<reference evidence="4 5" key="1">
    <citation type="journal article" date="2017" name="Int. J. Syst. Evol. Microbiol.">
        <title>Mucilaginibacterpsychrotolerans sp. nov., isolated from peatlands.</title>
        <authorList>
            <person name="Deng Y."/>
            <person name="Shen L."/>
            <person name="Xu B."/>
            <person name="Liu Y."/>
            <person name="Gu Z."/>
            <person name="Liu H."/>
            <person name="Zhou Y."/>
        </authorList>
    </citation>
    <scope>NUCLEOTIDE SEQUENCE [LARGE SCALE GENOMIC DNA]</scope>
    <source>
        <strain evidence="4 5">NH7-4</strain>
    </source>
</reference>
<evidence type="ECO:0000256" key="3">
    <source>
        <dbReference type="PIRSR" id="PIRSR607837-1"/>
    </source>
</evidence>
<evidence type="ECO:0000256" key="2">
    <source>
        <dbReference type="ARBA" id="ARBA00022723"/>
    </source>
</evidence>
<evidence type="ECO:0000313" key="4">
    <source>
        <dbReference type="EMBL" id="TFF34688.1"/>
    </source>
</evidence>
<name>A0A4Y8S6W6_9SPHI</name>
<evidence type="ECO:0000313" key="5">
    <source>
        <dbReference type="Proteomes" id="UP000297540"/>
    </source>
</evidence>
<dbReference type="AlphaFoldDB" id="A0A4Y8S6W6"/>